<dbReference type="PRINTS" id="PR00368">
    <property type="entry name" value="FADPNR"/>
</dbReference>
<feature type="domain" description="FAD/NAD(P)-binding" evidence="6">
    <location>
        <begin position="5"/>
        <end position="318"/>
    </location>
</feature>
<dbReference type="Pfam" id="PF07992">
    <property type="entry name" value="Pyr_redox_2"/>
    <property type="match status" value="1"/>
</dbReference>
<dbReference type="EMBL" id="CP072642">
    <property type="protein sequence ID" value="QUV94016.1"/>
    <property type="molecule type" value="Genomic_DNA"/>
</dbReference>
<reference evidence="7 8" key="1">
    <citation type="submission" date="2021-03" db="EMBL/GenBank/DDBJ databases">
        <title>Genomic and phenotypic characterization of Chloracidobacterium isolates provides evidence for multiple species.</title>
        <authorList>
            <person name="Saini M.K."/>
            <person name="Costas A.M.G."/>
            <person name="Tank M."/>
            <person name="Bryant D.A."/>
        </authorList>
    </citation>
    <scope>NUCLEOTIDE SEQUENCE [LARGE SCALE GENOMIC DNA]</scope>
    <source>
        <strain evidence="7 8">N</strain>
    </source>
</reference>
<evidence type="ECO:0000313" key="7">
    <source>
        <dbReference type="EMBL" id="QUV94016.1"/>
    </source>
</evidence>
<dbReference type="Gene3D" id="3.50.50.100">
    <property type="match status" value="1"/>
</dbReference>
<name>A0ABX8B367_9BACT</name>
<dbReference type="SUPFAM" id="SSF51905">
    <property type="entry name" value="FAD/NAD(P)-binding domain"/>
    <property type="match status" value="1"/>
</dbReference>
<comment type="similarity">
    <text evidence="2">Belongs to the NADH dehydrogenase family.</text>
</comment>
<dbReference type="Proteomes" id="UP000677668">
    <property type="component" value="Chromosome 1"/>
</dbReference>
<organism evidence="7 8">
    <name type="scientific">Chloracidobacterium sp. N</name>
    <dbReference type="NCBI Taxonomy" id="2821540"/>
    <lineage>
        <taxon>Bacteria</taxon>
        <taxon>Pseudomonadati</taxon>
        <taxon>Acidobacteriota</taxon>
        <taxon>Terriglobia</taxon>
        <taxon>Terriglobales</taxon>
        <taxon>Acidobacteriaceae</taxon>
        <taxon>Chloracidobacterium</taxon>
        <taxon>Chloracidobacterium aggregatum</taxon>
    </lineage>
</organism>
<protein>
    <submittedName>
        <fullName evidence="7">FAD-dependent oxidoreductase</fullName>
    </submittedName>
</protein>
<keyword evidence="5" id="KW-0560">Oxidoreductase</keyword>
<evidence type="ECO:0000256" key="3">
    <source>
        <dbReference type="ARBA" id="ARBA00022630"/>
    </source>
</evidence>
<evidence type="ECO:0000256" key="4">
    <source>
        <dbReference type="ARBA" id="ARBA00022827"/>
    </source>
</evidence>
<evidence type="ECO:0000256" key="2">
    <source>
        <dbReference type="ARBA" id="ARBA00005272"/>
    </source>
</evidence>
<evidence type="ECO:0000256" key="5">
    <source>
        <dbReference type="ARBA" id="ARBA00023002"/>
    </source>
</evidence>
<dbReference type="InterPro" id="IPR036188">
    <property type="entry name" value="FAD/NAD-bd_sf"/>
</dbReference>
<gene>
    <name evidence="7" type="ORF">J8C05_00695</name>
</gene>
<accession>A0ABX8B367</accession>
<dbReference type="InterPro" id="IPR051169">
    <property type="entry name" value="NADH-Q_oxidoreductase"/>
</dbReference>
<keyword evidence="3" id="KW-0285">Flavoprotein</keyword>
<evidence type="ECO:0000259" key="6">
    <source>
        <dbReference type="Pfam" id="PF07992"/>
    </source>
</evidence>
<dbReference type="PRINTS" id="PR00411">
    <property type="entry name" value="PNDRDTASEI"/>
</dbReference>
<evidence type="ECO:0000313" key="8">
    <source>
        <dbReference type="Proteomes" id="UP000677668"/>
    </source>
</evidence>
<dbReference type="PANTHER" id="PTHR42913:SF3">
    <property type="entry name" value="64 KDA MITOCHONDRIAL NADH DEHYDROGENASE (EUROFUNG)"/>
    <property type="match status" value="1"/>
</dbReference>
<keyword evidence="4" id="KW-0274">FAD</keyword>
<keyword evidence="8" id="KW-1185">Reference proteome</keyword>
<dbReference type="RefSeq" id="WP_211422342.1">
    <property type="nucleotide sequence ID" value="NZ_CP072642.1"/>
</dbReference>
<dbReference type="InterPro" id="IPR023753">
    <property type="entry name" value="FAD/NAD-binding_dom"/>
</dbReference>
<proteinExistence type="inferred from homology"/>
<comment type="cofactor">
    <cofactor evidence="1">
        <name>FAD</name>
        <dbReference type="ChEBI" id="CHEBI:57692"/>
    </cofactor>
</comment>
<dbReference type="PANTHER" id="PTHR42913">
    <property type="entry name" value="APOPTOSIS-INDUCING FACTOR 1"/>
    <property type="match status" value="1"/>
</dbReference>
<sequence length="413" mass="44041">MGKHRVLILGGGFGGLYTARALSALGVTQTAEVTLVSRTPTFLFLPLLYEILTDEVADWHIAPPFEEVLPRNCRFVCGEVLGGEFQPRRYGVRVRCADGEQTLEADTLVLALGSVADDFGLPGVKAHTRPFRSLADAHALKRSLVEAVQHAAAAPRETVSLVVIGAGPSGVELAAVAADRLQSELRQAGLPPTRAHLHLVDRLPDILPQYASALRHLAHRELARRHIKLHLGVGVASCSSAGVELEDGTHIAAKTIVWTAGSRPAPVLAEFPFVRDRRGRIPVSRTLEVPGFPSVYALGDIAASVAAPATAQVAVRQALVVAHNIAAAQQGAALREYHYEPLGEMMTLGRGCAGANILGVAFNGVAGYLTRRLVYLLAMPEPWHAARVGLSWLGQSLEETWQAWSAPAPTSAS</sequence>
<evidence type="ECO:0000256" key="1">
    <source>
        <dbReference type="ARBA" id="ARBA00001974"/>
    </source>
</evidence>